<feature type="region of interest" description="Disordered" evidence="1">
    <location>
        <begin position="384"/>
        <end position="420"/>
    </location>
</feature>
<feature type="region of interest" description="Disordered" evidence="1">
    <location>
        <begin position="1"/>
        <end position="152"/>
    </location>
</feature>
<evidence type="ECO:0000313" key="3">
    <source>
        <dbReference type="Proteomes" id="UP001374535"/>
    </source>
</evidence>
<evidence type="ECO:0000313" key="2">
    <source>
        <dbReference type="EMBL" id="WVZ24240.1"/>
    </source>
</evidence>
<feature type="region of interest" description="Disordered" evidence="1">
    <location>
        <begin position="173"/>
        <end position="203"/>
    </location>
</feature>
<organism evidence="2 3">
    <name type="scientific">Vigna mungo</name>
    <name type="common">Black gram</name>
    <name type="synonym">Phaseolus mungo</name>
    <dbReference type="NCBI Taxonomy" id="3915"/>
    <lineage>
        <taxon>Eukaryota</taxon>
        <taxon>Viridiplantae</taxon>
        <taxon>Streptophyta</taxon>
        <taxon>Embryophyta</taxon>
        <taxon>Tracheophyta</taxon>
        <taxon>Spermatophyta</taxon>
        <taxon>Magnoliopsida</taxon>
        <taxon>eudicotyledons</taxon>
        <taxon>Gunneridae</taxon>
        <taxon>Pentapetalae</taxon>
        <taxon>rosids</taxon>
        <taxon>fabids</taxon>
        <taxon>Fabales</taxon>
        <taxon>Fabaceae</taxon>
        <taxon>Papilionoideae</taxon>
        <taxon>50 kb inversion clade</taxon>
        <taxon>NPAAA clade</taxon>
        <taxon>indigoferoid/millettioid clade</taxon>
        <taxon>Phaseoleae</taxon>
        <taxon>Vigna</taxon>
    </lineage>
</organism>
<gene>
    <name evidence="2" type="ORF">V8G54_002784</name>
</gene>
<keyword evidence="3" id="KW-1185">Reference proteome</keyword>
<feature type="compositionally biased region" description="Basic and acidic residues" evidence="1">
    <location>
        <begin position="191"/>
        <end position="203"/>
    </location>
</feature>
<accession>A0AAQ3P9D9</accession>
<dbReference type="Proteomes" id="UP001374535">
    <property type="component" value="Chromosome 1"/>
</dbReference>
<feature type="compositionally biased region" description="Acidic residues" evidence="1">
    <location>
        <begin position="410"/>
        <end position="420"/>
    </location>
</feature>
<dbReference type="Pfam" id="PF03004">
    <property type="entry name" value="Transposase_24"/>
    <property type="match status" value="1"/>
</dbReference>
<dbReference type="InterPro" id="IPR004252">
    <property type="entry name" value="Probable_transposase_24"/>
</dbReference>
<proteinExistence type="predicted"/>
<reference evidence="2 3" key="1">
    <citation type="journal article" date="2023" name="Life. Sci Alliance">
        <title>Evolutionary insights into 3D genome organization and epigenetic landscape of Vigna mungo.</title>
        <authorList>
            <person name="Junaid A."/>
            <person name="Singh B."/>
            <person name="Bhatia S."/>
        </authorList>
    </citation>
    <scope>NUCLEOTIDE SEQUENCE [LARGE SCALE GENOMIC DNA]</scope>
    <source>
        <strain evidence="2">Urdbean</strain>
    </source>
</reference>
<feature type="compositionally biased region" description="Polar residues" evidence="1">
    <location>
        <begin position="384"/>
        <end position="406"/>
    </location>
</feature>
<feature type="compositionally biased region" description="Pro residues" evidence="1">
    <location>
        <begin position="141"/>
        <end position="152"/>
    </location>
</feature>
<evidence type="ECO:0000256" key="1">
    <source>
        <dbReference type="SAM" id="MobiDB-lite"/>
    </source>
</evidence>
<protein>
    <submittedName>
        <fullName evidence="2">Uncharacterized protein</fullName>
    </submittedName>
</protein>
<name>A0AAQ3P9D9_VIGMU</name>
<sequence>MPSAKVMMEASAKDEASPSTRGAVAETTRWPQSTVQREDERTVVATPRLKKGRKRVYREDLSRKGKQRRRYGQDDKKPRRQAKYIIRVPSTIPFASASTPPNVGSSRPPPPSTTPTPSVEPTPSVGPTPPTIGPTPSVVGPTPPTVVPTPSVPTPYIHPSPFILTPSSIPSPYVHQPSVDPAGPTDVGDPAPHDRPFIEPYGKGDARIVGQRPYWVGEHTWNSLLAHWNSSYYCIKCATAQKNRASEKGGVLHTRGSFITHEHVIHRIAKLGRAVHIDEVFTQTHIHKGTGKYVDERSRKTIGGSTLDADSRVDVDDEIIMTQCWKKGRLFGVGQLASNYSAGRGGIFRHQPSTSDTFDHNNVVSKHVYNSLLARFDNLENLQGQSTPLSSQQACPPQQPYQTTLVQEEDHVDSDDYDDY</sequence>
<feature type="compositionally biased region" description="Pro residues" evidence="1">
    <location>
        <begin position="107"/>
        <end position="133"/>
    </location>
</feature>
<dbReference type="EMBL" id="CP144700">
    <property type="protein sequence ID" value="WVZ24240.1"/>
    <property type="molecule type" value="Genomic_DNA"/>
</dbReference>
<dbReference type="AlphaFoldDB" id="A0AAQ3P9D9"/>
<dbReference type="PRINTS" id="PR01217">
    <property type="entry name" value="PRICHEXTENSN"/>
</dbReference>